<evidence type="ECO:0000313" key="1">
    <source>
        <dbReference type="EMBL" id="BFP68106.1"/>
    </source>
</evidence>
<protein>
    <submittedName>
        <fullName evidence="1">Uncharacterized protein</fullName>
    </submittedName>
</protein>
<proteinExistence type="predicted"/>
<name>A0AB33L052_9FLAO</name>
<gene>
    <name evidence="1" type="ORF">Pbs1_14490</name>
</gene>
<dbReference type="EMBL" id="AP035888">
    <property type="protein sequence ID" value="BFP68106.1"/>
    <property type="molecule type" value="Genomic_DNA"/>
</dbReference>
<sequence>MKKKVLITVKTYPTLSKKYNELVCTAGFLEDGSWIRIYPVAFRKKAYNDQYRKYDWVEVDLVKNTSDFRKESYRPVDSETSFVNVGHIDTKNNWAERKSIILQNVYTDMEGLIQEAQDESIGTSLAVFKPTKVLDFIYEEVEREWDASKLASLKQFNLFETVDSDNEFEVVKKLPFKFSYVFEDINGKKSKMMIEDWETGQLFWNCFGRTGDEKIACEQVKQKYLDDFAKKKDLHFYLGTTKKYHGWSHNPFVIIGTFTPKIELQTKLF</sequence>
<dbReference type="AlphaFoldDB" id="A0AB33L052"/>
<organism evidence="1">
    <name type="scientific">Tenacibaculum sp. Pbs-1</name>
    <dbReference type="NCBI Taxonomy" id="3238748"/>
    <lineage>
        <taxon>Bacteria</taxon>
        <taxon>Pseudomonadati</taxon>
        <taxon>Bacteroidota</taxon>
        <taxon>Flavobacteriia</taxon>
        <taxon>Flavobacteriales</taxon>
        <taxon>Flavobacteriaceae</taxon>
        <taxon>Tenacibaculum</taxon>
    </lineage>
</organism>
<reference evidence="1" key="1">
    <citation type="submission" date="2024-08" db="EMBL/GenBank/DDBJ databases">
        <title>Whole genome sequence of Tenacibaculum sp. strain pbs-1 associated with black-spot shell disease in Akoya pearl oysters.</title>
        <authorList>
            <person name="Sakatoku A."/>
            <person name="Suzuki T."/>
            <person name="Hatano K."/>
            <person name="Seki M."/>
            <person name="Tanaka D."/>
            <person name="Nakamura S."/>
            <person name="Suzuki N."/>
            <person name="Isshiki T."/>
        </authorList>
    </citation>
    <scope>NUCLEOTIDE SEQUENCE</scope>
    <source>
        <strain evidence="1">Pbs-1</strain>
    </source>
</reference>
<accession>A0AB33L052</accession>